<protein>
    <submittedName>
        <fullName evidence="1">Uncharacterized protein</fullName>
    </submittedName>
</protein>
<feature type="non-terminal residue" evidence="1">
    <location>
        <position position="52"/>
    </location>
</feature>
<evidence type="ECO:0000313" key="2">
    <source>
        <dbReference type="Proteomes" id="UP000595437"/>
    </source>
</evidence>
<gene>
    <name evidence="1" type="ORF">FKW44_020668</name>
</gene>
<organism evidence="1 2">
    <name type="scientific">Caligus rogercresseyi</name>
    <name type="common">Sea louse</name>
    <dbReference type="NCBI Taxonomy" id="217165"/>
    <lineage>
        <taxon>Eukaryota</taxon>
        <taxon>Metazoa</taxon>
        <taxon>Ecdysozoa</taxon>
        <taxon>Arthropoda</taxon>
        <taxon>Crustacea</taxon>
        <taxon>Multicrustacea</taxon>
        <taxon>Hexanauplia</taxon>
        <taxon>Copepoda</taxon>
        <taxon>Siphonostomatoida</taxon>
        <taxon>Caligidae</taxon>
        <taxon>Caligus</taxon>
    </lineage>
</organism>
<sequence>YAINTYVEQVKQSPCSHDLNLCDRYLFRNLKYLLLNDEFGGHEDDVQRAMKR</sequence>
<evidence type="ECO:0000313" key="1">
    <source>
        <dbReference type="EMBL" id="QQP35783.1"/>
    </source>
</evidence>
<accession>A0A7T8JUR4</accession>
<dbReference type="Proteomes" id="UP000595437">
    <property type="component" value="Chromosome 15"/>
</dbReference>
<dbReference type="OrthoDB" id="10017160at2759"/>
<name>A0A7T8JUR4_CALRO</name>
<keyword evidence="2" id="KW-1185">Reference proteome</keyword>
<dbReference type="EMBL" id="CP045904">
    <property type="protein sequence ID" value="QQP35783.1"/>
    <property type="molecule type" value="Genomic_DNA"/>
</dbReference>
<dbReference type="AlphaFoldDB" id="A0A7T8JUR4"/>
<feature type="non-terminal residue" evidence="1">
    <location>
        <position position="1"/>
    </location>
</feature>
<proteinExistence type="predicted"/>
<reference evidence="2" key="1">
    <citation type="submission" date="2021-01" db="EMBL/GenBank/DDBJ databases">
        <title>Caligus Genome Assembly.</title>
        <authorList>
            <person name="Gallardo-Escarate C."/>
        </authorList>
    </citation>
    <scope>NUCLEOTIDE SEQUENCE [LARGE SCALE GENOMIC DNA]</scope>
</reference>